<evidence type="ECO:0000259" key="9">
    <source>
        <dbReference type="PROSITE" id="PS51384"/>
    </source>
</evidence>
<evidence type="ECO:0000256" key="1">
    <source>
        <dbReference type="ARBA" id="ARBA00001974"/>
    </source>
</evidence>
<evidence type="ECO:0000313" key="11">
    <source>
        <dbReference type="Proteomes" id="UP001501414"/>
    </source>
</evidence>
<organism evidence="10 11">
    <name type="scientific">Pseudonocardia kongjuensis</name>
    <dbReference type="NCBI Taxonomy" id="102227"/>
    <lineage>
        <taxon>Bacteria</taxon>
        <taxon>Bacillati</taxon>
        <taxon>Actinomycetota</taxon>
        <taxon>Actinomycetes</taxon>
        <taxon>Pseudonocardiales</taxon>
        <taxon>Pseudonocardiaceae</taxon>
        <taxon>Pseudonocardia</taxon>
    </lineage>
</organism>
<dbReference type="Gene3D" id="2.40.30.10">
    <property type="entry name" value="Translation factors"/>
    <property type="match status" value="1"/>
</dbReference>
<evidence type="ECO:0000256" key="5">
    <source>
        <dbReference type="ARBA" id="ARBA00023002"/>
    </source>
</evidence>
<dbReference type="InterPro" id="IPR017938">
    <property type="entry name" value="Riboflavin_synthase-like_b-brl"/>
</dbReference>
<dbReference type="Gene3D" id="3.40.50.80">
    <property type="entry name" value="Nucleotide-binding domain of ferredoxin-NADP reductase (FNR) module"/>
    <property type="match status" value="1"/>
</dbReference>
<dbReference type="EMBL" id="BAAAJK010000037">
    <property type="protein sequence ID" value="GAA1398289.1"/>
    <property type="molecule type" value="Genomic_DNA"/>
</dbReference>
<keyword evidence="2" id="KW-0285">Flavoprotein</keyword>
<keyword evidence="7" id="KW-0411">Iron-sulfur</keyword>
<keyword evidence="4" id="KW-0479">Metal-binding</keyword>
<keyword evidence="6" id="KW-0408">Iron</keyword>
<keyword evidence="3" id="KW-0001">2Fe-2S</keyword>
<comment type="cofactor">
    <cofactor evidence="1">
        <name>FAD</name>
        <dbReference type="ChEBI" id="CHEBI:57692"/>
    </cofactor>
</comment>
<dbReference type="InterPro" id="IPR039261">
    <property type="entry name" value="FNR_nucleotide-bd"/>
</dbReference>
<dbReference type="SUPFAM" id="SSF54292">
    <property type="entry name" value="2Fe-2S ferredoxin-like"/>
    <property type="match status" value="1"/>
</dbReference>
<gene>
    <name evidence="10" type="ORF">GCM10009613_52280</name>
</gene>
<dbReference type="CDD" id="cd00207">
    <property type="entry name" value="fer2"/>
    <property type="match status" value="1"/>
</dbReference>
<accession>A0ABN1Y5E4</accession>
<dbReference type="InterPro" id="IPR001041">
    <property type="entry name" value="2Fe-2S_ferredoxin-type"/>
</dbReference>
<dbReference type="PANTHER" id="PTHR47354:SF1">
    <property type="entry name" value="CARNITINE MONOOXYGENASE REDUCTASE SUBUNIT"/>
    <property type="match status" value="1"/>
</dbReference>
<evidence type="ECO:0000256" key="7">
    <source>
        <dbReference type="ARBA" id="ARBA00023014"/>
    </source>
</evidence>
<evidence type="ECO:0000259" key="8">
    <source>
        <dbReference type="PROSITE" id="PS51085"/>
    </source>
</evidence>
<dbReference type="PRINTS" id="PR00409">
    <property type="entry name" value="PHDIOXRDTASE"/>
</dbReference>
<dbReference type="PROSITE" id="PS51085">
    <property type="entry name" value="2FE2S_FER_2"/>
    <property type="match status" value="1"/>
</dbReference>
<dbReference type="Pfam" id="PF00111">
    <property type="entry name" value="Fer2"/>
    <property type="match status" value="1"/>
</dbReference>
<dbReference type="InterPro" id="IPR050415">
    <property type="entry name" value="MRET"/>
</dbReference>
<evidence type="ECO:0000256" key="4">
    <source>
        <dbReference type="ARBA" id="ARBA00022723"/>
    </source>
</evidence>
<dbReference type="CDD" id="cd06185">
    <property type="entry name" value="PDR_like"/>
    <property type="match status" value="1"/>
</dbReference>
<name>A0ABN1Y5E4_9PSEU</name>
<dbReference type="Pfam" id="PF00175">
    <property type="entry name" value="NAD_binding_1"/>
    <property type="match status" value="1"/>
</dbReference>
<evidence type="ECO:0000256" key="6">
    <source>
        <dbReference type="ARBA" id="ARBA00023004"/>
    </source>
</evidence>
<dbReference type="PROSITE" id="PS51384">
    <property type="entry name" value="FAD_FR"/>
    <property type="match status" value="1"/>
</dbReference>
<dbReference type="InterPro" id="IPR017927">
    <property type="entry name" value="FAD-bd_FR_type"/>
</dbReference>
<dbReference type="RefSeq" id="WP_344027165.1">
    <property type="nucleotide sequence ID" value="NZ_BAAAJK010000037.1"/>
</dbReference>
<feature type="domain" description="2Fe-2S ferredoxin-type" evidence="8">
    <location>
        <begin position="226"/>
        <end position="313"/>
    </location>
</feature>
<dbReference type="SUPFAM" id="SSF63380">
    <property type="entry name" value="Riboflavin synthase domain-like"/>
    <property type="match status" value="1"/>
</dbReference>
<dbReference type="InterPro" id="IPR036010">
    <property type="entry name" value="2Fe-2S_ferredoxin-like_sf"/>
</dbReference>
<keyword evidence="11" id="KW-1185">Reference proteome</keyword>
<dbReference type="SUPFAM" id="SSF52343">
    <property type="entry name" value="Ferredoxin reductase-like, C-terminal NADP-linked domain"/>
    <property type="match status" value="1"/>
</dbReference>
<dbReference type="InterPro" id="IPR012675">
    <property type="entry name" value="Beta-grasp_dom_sf"/>
</dbReference>
<dbReference type="InterPro" id="IPR001433">
    <property type="entry name" value="OxRdtase_FAD/NAD-bd"/>
</dbReference>
<dbReference type="PANTHER" id="PTHR47354">
    <property type="entry name" value="NADH OXIDOREDUCTASE HCR"/>
    <property type="match status" value="1"/>
</dbReference>
<sequence>MTAAEQIQELEVVRRVDEAEGVVSLQLAAPAGRTLPAWEPGAHIDVVLPDGSARQYSLHGTGAEWEISVLDVRDGRGGSRWIHANAQEGTALRVRGPRNHFALVQAERYIFIAGGIGITPIIAMVREAERRGADWRLVYGGRSRSSMAFAKELEELGDRVHLVPQDTEGLIDIAEALGAPQAGTAVYCCGPEPLLESVEAACQAWPAGTLHVERFSALPVDTSHDGSFEVVAQRTGISAVVPPDRSVLDVLADHGIDIPTSCGEGVCGTCETRVLEGEIEHRDALLSDAERAENTVMMVCCSRARSARLVLDI</sequence>
<evidence type="ECO:0000256" key="3">
    <source>
        <dbReference type="ARBA" id="ARBA00022714"/>
    </source>
</evidence>
<evidence type="ECO:0000256" key="2">
    <source>
        <dbReference type="ARBA" id="ARBA00022630"/>
    </source>
</evidence>
<proteinExistence type="predicted"/>
<dbReference type="Proteomes" id="UP001501414">
    <property type="component" value="Unassembled WGS sequence"/>
</dbReference>
<keyword evidence="5" id="KW-0560">Oxidoreductase</keyword>
<evidence type="ECO:0000313" key="10">
    <source>
        <dbReference type="EMBL" id="GAA1398289.1"/>
    </source>
</evidence>
<dbReference type="PROSITE" id="PS00197">
    <property type="entry name" value="2FE2S_FER_1"/>
    <property type="match status" value="1"/>
</dbReference>
<dbReference type="InterPro" id="IPR006058">
    <property type="entry name" value="2Fe2S_fd_BS"/>
</dbReference>
<reference evidence="10 11" key="1">
    <citation type="journal article" date="2019" name="Int. J. Syst. Evol. Microbiol.">
        <title>The Global Catalogue of Microorganisms (GCM) 10K type strain sequencing project: providing services to taxonomists for standard genome sequencing and annotation.</title>
        <authorList>
            <consortium name="The Broad Institute Genomics Platform"/>
            <consortium name="The Broad Institute Genome Sequencing Center for Infectious Disease"/>
            <person name="Wu L."/>
            <person name="Ma J."/>
        </authorList>
    </citation>
    <scope>NUCLEOTIDE SEQUENCE [LARGE SCALE GENOMIC DNA]</scope>
    <source>
        <strain evidence="10 11">JCM 11896</strain>
    </source>
</reference>
<dbReference type="Gene3D" id="3.10.20.30">
    <property type="match status" value="1"/>
</dbReference>
<comment type="caution">
    <text evidence="10">The sequence shown here is derived from an EMBL/GenBank/DDBJ whole genome shotgun (WGS) entry which is preliminary data.</text>
</comment>
<feature type="domain" description="FAD-binding FR-type" evidence="9">
    <location>
        <begin position="5"/>
        <end position="104"/>
    </location>
</feature>
<protein>
    <submittedName>
        <fullName evidence="10">PDR/VanB family oxidoreductase</fullName>
    </submittedName>
</protein>